<dbReference type="OrthoDB" id="2130367at2759"/>
<keyword evidence="2" id="KW-1185">Reference proteome</keyword>
<dbReference type="AlphaFoldDB" id="A0A7J7KW11"/>
<dbReference type="InterPro" id="IPR051850">
    <property type="entry name" value="Polysacch_Lyase_4"/>
</dbReference>
<evidence type="ECO:0000313" key="2">
    <source>
        <dbReference type="Proteomes" id="UP000541444"/>
    </source>
</evidence>
<sequence length="197" mass="23263">MFVMVEDETVAPIIKKDLPKGLWEDEDEDENDVKDSHKDDDEPSYFGTNITHCLLCKLKPNTRLAELKRLYLQKNEELYAAEEGLSGLKEVQIEYWGNGHTLEVPEFIGDYKCDEITITAGSEINLDVLVYEPSRDSPTLWEIGIEKHMVKTRIYRFRQYGLWERYAKLYPDDDFIFKIGINDYHKDWLFVQVPRFE</sequence>
<gene>
    <name evidence="1" type="ORF">GIB67_022291</name>
</gene>
<dbReference type="EMBL" id="JACGCM010002835">
    <property type="protein sequence ID" value="KAF6134551.1"/>
    <property type="molecule type" value="Genomic_DNA"/>
</dbReference>
<protein>
    <submittedName>
        <fullName evidence="1">Uncharacterized protein</fullName>
    </submittedName>
</protein>
<reference evidence="1 2" key="1">
    <citation type="journal article" date="2020" name="IScience">
        <title>Genome Sequencing of the Endangered Kingdonia uniflora (Circaeasteraceae, Ranunculales) Reveals Potential Mechanisms of Evolutionary Specialization.</title>
        <authorList>
            <person name="Sun Y."/>
            <person name="Deng T."/>
            <person name="Zhang A."/>
            <person name="Moore M.J."/>
            <person name="Landis J.B."/>
            <person name="Lin N."/>
            <person name="Zhang H."/>
            <person name="Zhang X."/>
            <person name="Huang J."/>
            <person name="Zhang X."/>
            <person name="Sun H."/>
            <person name="Wang H."/>
        </authorList>
    </citation>
    <scope>NUCLEOTIDE SEQUENCE [LARGE SCALE GENOMIC DNA]</scope>
    <source>
        <strain evidence="1">TB1705</strain>
        <tissue evidence="1">Leaf</tissue>
    </source>
</reference>
<organism evidence="1 2">
    <name type="scientific">Kingdonia uniflora</name>
    <dbReference type="NCBI Taxonomy" id="39325"/>
    <lineage>
        <taxon>Eukaryota</taxon>
        <taxon>Viridiplantae</taxon>
        <taxon>Streptophyta</taxon>
        <taxon>Embryophyta</taxon>
        <taxon>Tracheophyta</taxon>
        <taxon>Spermatophyta</taxon>
        <taxon>Magnoliopsida</taxon>
        <taxon>Ranunculales</taxon>
        <taxon>Circaeasteraceae</taxon>
        <taxon>Kingdonia</taxon>
    </lineage>
</organism>
<evidence type="ECO:0000313" key="1">
    <source>
        <dbReference type="EMBL" id="KAF6134551.1"/>
    </source>
</evidence>
<dbReference type="Proteomes" id="UP000541444">
    <property type="component" value="Unassembled WGS sequence"/>
</dbReference>
<proteinExistence type="predicted"/>
<comment type="caution">
    <text evidence="1">The sequence shown here is derived from an EMBL/GenBank/DDBJ whole genome shotgun (WGS) entry which is preliminary data.</text>
</comment>
<accession>A0A7J7KW11</accession>
<dbReference type="PANTHER" id="PTHR32018:SF1">
    <property type="entry name" value="RHAMNOGALACTURONAN ENDOLYASE"/>
    <property type="match status" value="1"/>
</dbReference>
<name>A0A7J7KW11_9MAGN</name>
<dbReference type="PANTHER" id="PTHR32018">
    <property type="entry name" value="RHAMNOGALACTURONATE LYASE FAMILY PROTEIN"/>
    <property type="match status" value="1"/>
</dbReference>